<dbReference type="STRING" id="980251.GCA_001642875_04388"/>
<dbReference type="AlphaFoldDB" id="A0A5B9PMX5"/>
<dbReference type="Proteomes" id="UP000322214">
    <property type="component" value="Chromosome"/>
</dbReference>
<dbReference type="EMBL" id="CP042912">
    <property type="protein sequence ID" value="QEG23663.1"/>
    <property type="molecule type" value="Genomic_DNA"/>
</dbReference>
<feature type="region of interest" description="Disordered" evidence="1">
    <location>
        <begin position="1"/>
        <end position="30"/>
    </location>
</feature>
<organism evidence="2 3">
    <name type="scientific">Mariniblastus fucicola</name>
    <dbReference type="NCBI Taxonomy" id="980251"/>
    <lineage>
        <taxon>Bacteria</taxon>
        <taxon>Pseudomonadati</taxon>
        <taxon>Planctomycetota</taxon>
        <taxon>Planctomycetia</taxon>
        <taxon>Pirellulales</taxon>
        <taxon>Pirellulaceae</taxon>
        <taxon>Mariniblastus</taxon>
    </lineage>
</organism>
<dbReference type="KEGG" id="mff:MFFC18_35640"/>
<reference evidence="2 3" key="1">
    <citation type="submission" date="2019-08" db="EMBL/GenBank/DDBJ databases">
        <title>Deep-cultivation of Planctomycetes and their phenomic and genomic characterization uncovers novel biology.</title>
        <authorList>
            <person name="Wiegand S."/>
            <person name="Jogler M."/>
            <person name="Boedeker C."/>
            <person name="Pinto D."/>
            <person name="Vollmers J."/>
            <person name="Rivas-Marin E."/>
            <person name="Kohn T."/>
            <person name="Peeters S.H."/>
            <person name="Heuer A."/>
            <person name="Rast P."/>
            <person name="Oberbeckmann S."/>
            <person name="Bunk B."/>
            <person name="Jeske O."/>
            <person name="Meyerdierks A."/>
            <person name="Storesund J.E."/>
            <person name="Kallscheuer N."/>
            <person name="Luecker S."/>
            <person name="Lage O.M."/>
            <person name="Pohl T."/>
            <person name="Merkel B.J."/>
            <person name="Hornburger P."/>
            <person name="Mueller R.-W."/>
            <person name="Bruemmer F."/>
            <person name="Labrenz M."/>
            <person name="Spormann A.M."/>
            <person name="Op den Camp H."/>
            <person name="Overmann J."/>
            <person name="Amann R."/>
            <person name="Jetten M.S.M."/>
            <person name="Mascher T."/>
            <person name="Medema M.H."/>
            <person name="Devos D.P."/>
            <person name="Kaster A.-K."/>
            <person name="Ovreas L."/>
            <person name="Rohde M."/>
            <person name="Galperin M.Y."/>
            <person name="Jogler C."/>
        </authorList>
    </citation>
    <scope>NUCLEOTIDE SEQUENCE [LARGE SCALE GENOMIC DNA]</scope>
    <source>
        <strain evidence="2 3">FC18</strain>
    </source>
</reference>
<accession>A0A5B9PMX5</accession>
<keyword evidence="3" id="KW-1185">Reference proteome</keyword>
<gene>
    <name evidence="2" type="ORF">MFFC18_35640</name>
</gene>
<evidence type="ECO:0000313" key="2">
    <source>
        <dbReference type="EMBL" id="QEG23663.1"/>
    </source>
</evidence>
<protein>
    <submittedName>
        <fullName evidence="2">Uncharacterized protein</fullName>
    </submittedName>
</protein>
<sequence length="156" mass="17449">MNEIAKSSVGEASVADAFRSPPPDASTKKTDGLRLRIHRQQPLLVRRIQPIGWAAFWAVFFPNATVVELSGKMNVTLKVYPTHVQIEKRRWFSGKGVLARYSVSIPVYDEIGDVPVFTMQIRSALAFLYPFVPMHVEVTLDDEAIFAQGRFEGKAG</sequence>
<name>A0A5B9PMX5_9BACT</name>
<evidence type="ECO:0000313" key="3">
    <source>
        <dbReference type="Proteomes" id="UP000322214"/>
    </source>
</evidence>
<proteinExistence type="predicted"/>
<dbReference type="RefSeq" id="WP_075086224.1">
    <property type="nucleotide sequence ID" value="NZ_CP042912.1"/>
</dbReference>
<evidence type="ECO:0000256" key="1">
    <source>
        <dbReference type="SAM" id="MobiDB-lite"/>
    </source>
</evidence>